<dbReference type="OrthoDB" id="5061031at2"/>
<proteinExistence type="predicted"/>
<dbReference type="AlphaFoldDB" id="A0A641ALD6"/>
<name>A0A641ALD6_9ACTN</name>
<gene>
    <name evidence="2" type="ORF">ESP62_006830</name>
</gene>
<sequence>MTTPHHHRALRRRVGQAAIAVVAVTALGGCNLGTFSASSDAPATAATPTPTPTPTFDSQFTKDGTFQSHVDIDGVDFVYTLYPTKSTPRTNEWFPKGNKFFSFTFQAYDLDRELRDPFKTKRKVYLDRIEVESATTTPTGTVERPYALDARAQDITFDPEAVTSKYGMLITSPKGAFELRNQPIGDLATDTTGLTLTFRATVRIQRSAGSKSFIRETIRQEVPIAIFASDTPTQVAEIPVDAN</sequence>
<keyword evidence="3" id="KW-1185">Reference proteome</keyword>
<evidence type="ECO:0000256" key="1">
    <source>
        <dbReference type="SAM" id="MobiDB-lite"/>
    </source>
</evidence>
<protein>
    <submittedName>
        <fullName evidence="2">Uncharacterized protein</fullName>
    </submittedName>
</protein>
<feature type="compositionally biased region" description="Low complexity" evidence="1">
    <location>
        <begin position="38"/>
        <end position="58"/>
    </location>
</feature>
<dbReference type="EMBL" id="SDPP02000002">
    <property type="protein sequence ID" value="KAA1378094.1"/>
    <property type="molecule type" value="Genomic_DNA"/>
</dbReference>
<reference evidence="2" key="1">
    <citation type="submission" date="2019-09" db="EMBL/GenBank/DDBJ databases">
        <authorList>
            <person name="Li J."/>
        </authorList>
    </citation>
    <scope>NUCLEOTIDE SEQUENCE [LARGE SCALE GENOMIC DNA]</scope>
    <source>
        <strain evidence="2">NRBC 14897</strain>
    </source>
</reference>
<evidence type="ECO:0000313" key="3">
    <source>
        <dbReference type="Proteomes" id="UP001515100"/>
    </source>
</evidence>
<dbReference type="RefSeq" id="WP_129183308.1">
    <property type="nucleotide sequence ID" value="NZ_JAGIOG010000001.1"/>
</dbReference>
<accession>A0A641ALD6</accession>
<dbReference type="Proteomes" id="UP001515100">
    <property type="component" value="Unassembled WGS sequence"/>
</dbReference>
<comment type="caution">
    <text evidence="2">The sequence shown here is derived from an EMBL/GenBank/DDBJ whole genome shotgun (WGS) entry which is preliminary data.</text>
</comment>
<organism evidence="2 3">
    <name type="scientific">Aeromicrobium fastidiosum</name>
    <dbReference type="NCBI Taxonomy" id="52699"/>
    <lineage>
        <taxon>Bacteria</taxon>
        <taxon>Bacillati</taxon>
        <taxon>Actinomycetota</taxon>
        <taxon>Actinomycetes</taxon>
        <taxon>Propionibacteriales</taxon>
        <taxon>Nocardioidaceae</taxon>
        <taxon>Aeromicrobium</taxon>
    </lineage>
</organism>
<feature type="region of interest" description="Disordered" evidence="1">
    <location>
        <begin position="38"/>
        <end position="59"/>
    </location>
</feature>
<evidence type="ECO:0000313" key="2">
    <source>
        <dbReference type="EMBL" id="KAA1378094.1"/>
    </source>
</evidence>